<dbReference type="InterPro" id="IPR002035">
    <property type="entry name" value="VWF_A"/>
</dbReference>
<dbReference type="EMBL" id="LR134476">
    <property type="protein sequence ID" value="VEI13494.1"/>
    <property type="molecule type" value="Genomic_DNA"/>
</dbReference>
<sequence>MNFQYLIPGWALANIGVVGVALIVAGVVPRRQGRVAWLRRAVMLVMVIAMGLAPAVPITATHETSNLAVFFVIDATGSMAAEDYNGDSPRTDGVRADALEIVENLPSAHYSIIEYSSTTSQQLPLTSDKTAVRTWLEGYDREFTAYSYGSSINRPVETVEEIMGRQDLTKYQPIVILMTDGESTNTSQTSRDEKPAFGSWSALFADGLVLGYGTEQGGRMRENELYPLHRPEYIIGPDKNVAISKANPGALQAAADQIGVRYVHRTSPGGMDEVLADIDVDSLLQEETADSRYSPIIWPFALAFALLMIWEIAHLAGHLRPITALSTKRQTLDTNRGIARLPHGGDQT</sequence>
<organism evidence="3 4">
    <name type="scientific">Trueperella bialowiezensis</name>
    <dbReference type="NCBI Taxonomy" id="312285"/>
    <lineage>
        <taxon>Bacteria</taxon>
        <taxon>Bacillati</taxon>
        <taxon>Actinomycetota</taxon>
        <taxon>Actinomycetes</taxon>
        <taxon>Actinomycetales</taxon>
        <taxon>Actinomycetaceae</taxon>
        <taxon>Trueperella</taxon>
    </lineage>
</organism>
<evidence type="ECO:0000256" key="1">
    <source>
        <dbReference type="SAM" id="Phobius"/>
    </source>
</evidence>
<dbReference type="InterPro" id="IPR036465">
    <property type="entry name" value="vWFA_dom_sf"/>
</dbReference>
<dbReference type="PROSITE" id="PS50234">
    <property type="entry name" value="VWFA"/>
    <property type="match status" value="1"/>
</dbReference>
<reference evidence="3 4" key="1">
    <citation type="submission" date="2018-12" db="EMBL/GenBank/DDBJ databases">
        <authorList>
            <consortium name="Pathogen Informatics"/>
        </authorList>
    </citation>
    <scope>NUCLEOTIDE SEQUENCE [LARGE SCALE GENOMIC DNA]</scope>
    <source>
        <strain evidence="3 4">NCTC13354</strain>
    </source>
</reference>
<keyword evidence="4" id="KW-1185">Reference proteome</keyword>
<proteinExistence type="predicted"/>
<protein>
    <submittedName>
        <fullName evidence="3">Uncharacterized protein encoded in toxicity protection region of plasmid R478, contains von Willebrand factor (VWF) domain</fullName>
    </submittedName>
</protein>
<dbReference type="OrthoDB" id="9814325at2"/>
<dbReference type="Gene3D" id="3.40.50.410">
    <property type="entry name" value="von Willebrand factor, type A domain"/>
    <property type="match status" value="1"/>
</dbReference>
<keyword evidence="1" id="KW-1133">Transmembrane helix</keyword>
<dbReference type="RefSeq" id="WP_126416602.1">
    <property type="nucleotide sequence ID" value="NZ_LR134476.1"/>
</dbReference>
<feature type="transmembrane region" description="Helical" evidence="1">
    <location>
        <begin position="41"/>
        <end position="60"/>
    </location>
</feature>
<dbReference type="PRINTS" id="PR00453">
    <property type="entry name" value="VWFADOMAIN"/>
</dbReference>
<dbReference type="KEGG" id="tbw:NCTC13354_01209"/>
<dbReference type="Proteomes" id="UP000269542">
    <property type="component" value="Chromosome"/>
</dbReference>
<accession>A0A448PF34</accession>
<evidence type="ECO:0000259" key="2">
    <source>
        <dbReference type="PROSITE" id="PS50234"/>
    </source>
</evidence>
<keyword evidence="1" id="KW-0812">Transmembrane</keyword>
<name>A0A448PF34_9ACTO</name>
<dbReference type="AlphaFoldDB" id="A0A448PF34"/>
<evidence type="ECO:0000313" key="4">
    <source>
        <dbReference type="Proteomes" id="UP000269542"/>
    </source>
</evidence>
<feature type="transmembrane region" description="Helical" evidence="1">
    <location>
        <begin position="6"/>
        <end position="29"/>
    </location>
</feature>
<dbReference type="SUPFAM" id="SSF53300">
    <property type="entry name" value="vWA-like"/>
    <property type="match status" value="1"/>
</dbReference>
<dbReference type="Pfam" id="PF13519">
    <property type="entry name" value="VWA_2"/>
    <property type="match status" value="1"/>
</dbReference>
<feature type="domain" description="VWFA" evidence="2">
    <location>
        <begin position="68"/>
        <end position="258"/>
    </location>
</feature>
<dbReference type="CDD" id="cd00198">
    <property type="entry name" value="vWFA"/>
    <property type="match status" value="1"/>
</dbReference>
<gene>
    <name evidence="3" type="ORF">NCTC13354_01209</name>
</gene>
<keyword evidence="1" id="KW-0472">Membrane</keyword>
<evidence type="ECO:0000313" key="3">
    <source>
        <dbReference type="EMBL" id="VEI13494.1"/>
    </source>
</evidence>